<feature type="compositionally biased region" description="Basic and acidic residues" evidence="1">
    <location>
        <begin position="1962"/>
        <end position="2003"/>
    </location>
</feature>
<dbReference type="Proteomes" id="UP000317863">
    <property type="component" value="Unassembled WGS sequence"/>
</dbReference>
<dbReference type="Gene3D" id="2.160.20.110">
    <property type="match status" value="1"/>
</dbReference>
<feature type="region of interest" description="Disordered" evidence="1">
    <location>
        <begin position="1256"/>
        <end position="1325"/>
    </location>
</feature>
<feature type="transmembrane region" description="Helical" evidence="2">
    <location>
        <begin position="12"/>
        <end position="30"/>
    </location>
</feature>
<feature type="compositionally biased region" description="Basic and acidic residues" evidence="1">
    <location>
        <begin position="2036"/>
        <end position="2057"/>
    </location>
</feature>
<feature type="compositionally biased region" description="Basic and acidic residues" evidence="1">
    <location>
        <begin position="1175"/>
        <end position="1198"/>
    </location>
</feature>
<feature type="compositionally biased region" description="Low complexity" evidence="1">
    <location>
        <begin position="1261"/>
        <end position="1272"/>
    </location>
</feature>
<keyword evidence="4" id="KW-1185">Reference proteome</keyword>
<dbReference type="PANTHER" id="PTHR42264">
    <property type="entry name" value="EPHRIN_REC_LIKE DOMAIN-CONTAINING PROTEIN"/>
    <property type="match status" value="1"/>
</dbReference>
<protein>
    <submittedName>
        <fullName evidence="3">LPXTG cell wall anchor domain-containing protein</fullName>
    </submittedName>
</protein>
<comment type="caution">
    <text evidence="3">The sequence shown here is derived from an EMBL/GenBank/DDBJ whole genome shotgun (WGS) entry which is preliminary data.</text>
</comment>
<evidence type="ECO:0000313" key="4">
    <source>
        <dbReference type="Proteomes" id="UP000317863"/>
    </source>
</evidence>
<keyword evidence="2" id="KW-1133">Transmembrane helix</keyword>
<name>A0A544QSY0_9FIRM</name>
<reference evidence="3 4" key="1">
    <citation type="submission" date="2019-02" db="EMBL/GenBank/DDBJ databases">
        <title>Peptostreptococcaceae bacterium ZHW00191 nov., a new bacterium isolated from the human gut.</title>
        <authorList>
            <person name="Zhou H.-W."/>
            <person name="Chen X.-J."/>
        </authorList>
    </citation>
    <scope>NUCLEOTIDE SEQUENCE [LARGE SCALE GENOMIC DNA]</scope>
    <source>
        <strain evidence="3 4">ZHW00191</strain>
    </source>
</reference>
<feature type="compositionally biased region" description="Low complexity" evidence="1">
    <location>
        <begin position="1313"/>
        <end position="1325"/>
    </location>
</feature>
<dbReference type="InterPro" id="IPR006626">
    <property type="entry name" value="PbH1"/>
</dbReference>
<feature type="region of interest" description="Disordered" evidence="1">
    <location>
        <begin position="1951"/>
        <end position="2061"/>
    </location>
</feature>
<feature type="transmembrane region" description="Helical" evidence="2">
    <location>
        <begin position="2879"/>
        <end position="2901"/>
    </location>
</feature>
<feature type="compositionally biased region" description="Basic and acidic residues" evidence="1">
    <location>
        <begin position="2011"/>
        <end position="2028"/>
    </location>
</feature>
<gene>
    <name evidence="3" type="ORF">EXD82_09965</name>
</gene>
<keyword evidence="2" id="KW-0812">Transmembrane</keyword>
<evidence type="ECO:0000256" key="2">
    <source>
        <dbReference type="SAM" id="Phobius"/>
    </source>
</evidence>
<keyword evidence="2" id="KW-0472">Membrane</keyword>
<dbReference type="OrthoDB" id="1653531at2"/>
<dbReference type="NCBIfam" id="TIGR01167">
    <property type="entry name" value="LPXTG_anchor"/>
    <property type="match status" value="1"/>
</dbReference>
<dbReference type="SMART" id="SM00710">
    <property type="entry name" value="PbH1"/>
    <property type="match status" value="9"/>
</dbReference>
<accession>A0A544QSY0</accession>
<evidence type="ECO:0000313" key="3">
    <source>
        <dbReference type="EMBL" id="TQQ83147.1"/>
    </source>
</evidence>
<sequence length="2910" mass="310587">MKKLKIFKKKYIAIILVISIIIQYTGYDAFAMNVRKYIDGFIQTASNIEFVDEKNNEVVSNDEPIKIYSFEQLKKIGSGETIESDGVERTFSNDADYMIMNDIEIPKDDSWALPSGFDGKFVDNGENKEIDLYDKSTNTVKIYNNYQLQEIGNENSPVMSNDAESEMFGSGKPVYDQNKDMVTYGDKNTNFVISEDFTEDMTVPISDANTNEWKKADGEDFAGRDYPGQVYKEINGEKYILIGNEQQLRAIGSNKYVTPRMYKYAVYVEVTGIFPLLDRREYTSYMPYYPGDADINLINDYQNNNWEESYELLNIHTKDKGLISEILEGLGDIIDDILSIVLPGTYLKEKGMCGVNTEETKGIIGEANKDVLIFDNKDLKYTSDANYIVFRNIDLSSNLENTSTGNGNGKIDDWTPINISGNFEGKLGMVDGNSVTISNINVNTSGVLDPSTTIGIGFFGTVSSKFDSSFKSLSSTVKNINLDNVKVNNGYTSINTEVDSLAEALLGGLGWLLGGILGGVEDLIGAILPDINLNLEDLIKGLLNVKISSEDVFATGSFAGRISGNVKVENCNVTNASVSSTKSMLGGFVGYTEGTEEYDGLSEILGGSTELLVSLLNILPGIGLGDLITVLLDGKILNLDQLIPTEYIKPEITNSSVSLENGNIGELDSDYNGGFAGLQKSTKTENCTVTGLTSVKANNGAGGFVGTSRDAIVKGLLKDLGISLSKLDIKNEYTGCSANGTDINVTSADNYAGGFAGLMTNSKATNSYINNLSSIKVEKVGTGNLFNEKDSDNLGNYAGGFAGRATVGYGASIGGKDETNSLISSVGGLLEDAIAGGNDDTVSTLLNIAGVEASELIGCGITGENIIVSATGNYAGGFVGQGDGLKINPNEKSENGTTSSTGSITIDNLASVTANKYVGGAIGSVSTADAIGILNNTIGVGKYIKFEINNLTINGKQGTGLVVKAKDSYAAGGIALAVGGDINKVDIKNISSVTSKNYSAGFVGRAGTSGLADTKGLDLLGLGLVKVDNVLSLADGTKINIKESSAEGKSDTGYIVSATGYTDLITNTDNIMAGGFIAESASANIENSKVKYLKSVTAPTANGKGNDYKIDSYAGGFVGRTHTGGLLGLSNEGEDGKLSLPGILDVESLINLVPYLIPKFKDCTVEFFKVEKLESSTGDDNKETVEEVKVEDTTKNSDESENTSDTEDSSNKIDSSNNLINMWNNIKENKELDNIESQVTADYAGGFAGEIESAKVDNAESETTSNSQNNSALGNEREMSDITVSESDKQEVSEKNTEKTTESSNNVDEKAEVSSTEESTSTTTTTTVENNKIYAVFNLERVDGYKYAGGFAGNIIAGGVASSDGLKLLGGITLDIKSLLSVLDVYIPEINNAGVSSIKEGFIVVSDSDDGYAGGYAGKASGAKISNSDVSKLKNTTVIPPTDGFESDDASSYFSENLSAYAVRAGRYAGGYIGRADIDSAAAVGGGIKLLGNSIGLDNILSAIDIVTTDIINSNVYGVTGGYSVIADGIDSTNSNLINQEEVGHAGGFAGFISGTNIENSNSYNFNYIIGRETAGGHTGKAEPGNTASVVDDAGILGNLVDIEGGLAGVLNTFIPQIINSETTSVPCGGAVRAEGESDGMYNRGYAGGYIGHNEGGRIKGNDSSKEGSKEAATVRIRSVYGTETSGGFTGLMETADLAGTGNISILNGLVKASNLLSILKAVYPTETNTAVYGPLRKLDMDTWNKWVEDVGSKGVYGINVDLKPVENEDELKTLIEKYAYGYNVKSGRKTEVSDKGQYGTAGGYVGYMKSGVITEANAWDTMNVNAFKAAGGFAGEMATGGVTEVGGLDLLGINVIGNTISALQTFVPVIKNSSVTGYQSGLRVKADTANQKSNIIINPDKVIEKISNFFSEEKVIKGGYAGGFVGHMIGGQIWGNQVVDSSENVVQKKDAIETVDNNNNTEKDTLIEDIEKTTTETDTQNKEDAIQEKNDKNTTDKTKELESSSEEAGNTDKNKENDEDSKKETSEQYKISNNDSDKENISEDKAQTSEKIEPKVATDAVEDETNNRCFVDNLRRVDGTEAVGGFAGLIEPGSAAALDTATSEGLLGGLLQKLITTPGDLLKVLDATLATVKAADVKAWDDWGIVVSGAYIDGNSSTMEYAKTAGGFAGEINGAIIGDKNNPSEGINIDNIRSVTAGEHAGGFFGLADVSAVAEISGEGETSIIGHLIDLGAVDVLDAFRTYIYSSKVTGAGTAGVEIHAKEGKKTEYINKPVYTGNAGGFGGTLLNGSVKDSSVENLRNVYGINYTGGFVGHSGKSGTVDLDSAGVLNKFLNATAGVLDVFGSHIEGCKVVGIVDKSSENGQIRGYSVISENRELGDKSEIAGGFVGYADLAKIDACSSSNLMQVSSGETAGGFAGETTFAYLASVGADSTLVNLIFSALGQVLHIIYTEGLEELVDITIDAVLIKVKVLDNDVVELNILGLIVRLSIDKGVSEDYDLVSVEIGDSTIKLKCDKETGQILDGQESVKDEISINLIKANRTRISKSTVTGIPDGYDVYGSGSGNENPATIDNGYAGGFVGFNNEGLLEDNSMKYADVIRGPAEKATDLFLVPDGATGPFTGQSSLESNWSFNKLENIEGKNNFYRIYRKADKQYPVLKEKDGTVINAEFRTDGDWNNLYYVQHLVDVNRFKNLEDAYMANDSMPNEKYMLNAYQENGGKAVLMNDVPTIPLAPDGEPEPGDVQDPCDEFVTINLDKIWKEWVSGERPDRVTFYIYGTYKDSEGNEIWDDKAKYEVTLTEEQMQDENTWKVYIKNLPAYFINENKEKVYYTYKIREEEIPDYNVSVDYEVTVENDKDDIYHIIVTNSKKWQYILPETGGFGTMAIYLLGIAALIIAALAYRKRYKLSKN</sequence>
<organism evidence="3 4">
    <name type="scientific">Peptacetobacter hominis</name>
    <dbReference type="NCBI Taxonomy" id="2743610"/>
    <lineage>
        <taxon>Bacteria</taxon>
        <taxon>Bacillati</taxon>
        <taxon>Bacillota</taxon>
        <taxon>Clostridia</taxon>
        <taxon>Peptostreptococcales</taxon>
        <taxon>Peptostreptococcaceae</taxon>
        <taxon>Peptacetobacter</taxon>
    </lineage>
</organism>
<feature type="region of interest" description="Disordered" evidence="1">
    <location>
        <begin position="1175"/>
        <end position="1217"/>
    </location>
</feature>
<feature type="compositionally biased region" description="Acidic residues" evidence="1">
    <location>
        <begin position="1199"/>
        <end position="1208"/>
    </location>
</feature>
<evidence type="ECO:0000256" key="1">
    <source>
        <dbReference type="SAM" id="MobiDB-lite"/>
    </source>
</evidence>
<dbReference type="RefSeq" id="WP_142536766.1">
    <property type="nucleotide sequence ID" value="NZ_SGJB01000024.1"/>
</dbReference>
<proteinExistence type="predicted"/>
<dbReference type="EMBL" id="SGJB01000024">
    <property type="protein sequence ID" value="TQQ83147.1"/>
    <property type="molecule type" value="Genomic_DNA"/>
</dbReference>
<feature type="compositionally biased region" description="Basic and acidic residues" evidence="1">
    <location>
        <begin position="1275"/>
        <end position="1312"/>
    </location>
</feature>